<keyword evidence="3" id="KW-0812">Transmembrane</keyword>
<evidence type="ECO:0000256" key="7">
    <source>
        <dbReference type="ARBA" id="ARBA00022989"/>
    </source>
</evidence>
<evidence type="ECO:0008006" key="15">
    <source>
        <dbReference type="Google" id="ProtNLM"/>
    </source>
</evidence>
<dbReference type="PANTHER" id="PTHR45761:SF1">
    <property type="entry name" value="EXTENDED SYNAPTOTAGMIN-LIKE PROTEIN 2, ISOFORM C"/>
    <property type="match status" value="1"/>
</dbReference>
<dbReference type="PANTHER" id="PTHR45761">
    <property type="entry name" value="EXTENDED SYNAPTOTAGMIN-LIKE PROTEIN 2, ISOFORM C"/>
    <property type="match status" value="1"/>
</dbReference>
<protein>
    <recommendedName>
        <fullName evidence="15">C2 domain-containing protein</fullName>
    </recommendedName>
</protein>
<feature type="domain" description="C2" evidence="11">
    <location>
        <begin position="161"/>
        <end position="278"/>
    </location>
</feature>
<evidence type="ECO:0000256" key="9">
    <source>
        <dbReference type="ARBA" id="ARBA00023121"/>
    </source>
</evidence>
<comment type="subcellular location">
    <subcellularLocation>
        <location evidence="1">Membrane</location>
    </subcellularLocation>
</comment>
<dbReference type="CDD" id="cd00030">
    <property type="entry name" value="C2"/>
    <property type="match status" value="1"/>
</dbReference>
<comment type="caution">
    <text evidence="13">The sequence shown here is derived from an EMBL/GenBank/DDBJ whole genome shotgun (WGS) entry which is preliminary data.</text>
</comment>
<dbReference type="InterPro" id="IPR051634">
    <property type="entry name" value="Extended_Synaptotagmin"/>
</dbReference>
<evidence type="ECO:0000256" key="10">
    <source>
        <dbReference type="ARBA" id="ARBA00023136"/>
    </source>
</evidence>
<dbReference type="InterPro" id="IPR035892">
    <property type="entry name" value="C2_domain_sf"/>
</dbReference>
<dbReference type="InterPro" id="IPR000008">
    <property type="entry name" value="C2_dom"/>
</dbReference>
<keyword evidence="6" id="KW-0106">Calcium</keyword>
<dbReference type="CDD" id="cd21670">
    <property type="entry name" value="SMP_ESyt"/>
    <property type="match status" value="1"/>
</dbReference>
<evidence type="ECO:0000259" key="12">
    <source>
        <dbReference type="PROSITE" id="PS51847"/>
    </source>
</evidence>
<evidence type="ECO:0000259" key="11">
    <source>
        <dbReference type="PROSITE" id="PS50004"/>
    </source>
</evidence>
<gene>
    <name evidence="13" type="ORF">PCOR1329_LOCUS5704</name>
</gene>
<keyword evidence="5" id="KW-0677">Repeat</keyword>
<evidence type="ECO:0000313" key="13">
    <source>
        <dbReference type="EMBL" id="CAK0796287.1"/>
    </source>
</evidence>
<dbReference type="InterPro" id="IPR031468">
    <property type="entry name" value="SMP_LBD"/>
</dbReference>
<evidence type="ECO:0000256" key="4">
    <source>
        <dbReference type="ARBA" id="ARBA00022723"/>
    </source>
</evidence>
<evidence type="ECO:0000313" key="14">
    <source>
        <dbReference type="Proteomes" id="UP001189429"/>
    </source>
</evidence>
<dbReference type="SUPFAM" id="SSF49562">
    <property type="entry name" value="C2 domain (Calcium/lipid-binding domain, CaLB)"/>
    <property type="match status" value="1"/>
</dbReference>
<keyword evidence="2" id="KW-0813">Transport</keyword>
<evidence type="ECO:0000256" key="8">
    <source>
        <dbReference type="ARBA" id="ARBA00023055"/>
    </source>
</evidence>
<proteinExistence type="predicted"/>
<keyword evidence="7" id="KW-1133">Transmembrane helix</keyword>
<keyword evidence="9" id="KW-0446">Lipid-binding</keyword>
<dbReference type="PROSITE" id="PS50004">
    <property type="entry name" value="C2"/>
    <property type="match status" value="1"/>
</dbReference>
<evidence type="ECO:0000256" key="3">
    <source>
        <dbReference type="ARBA" id="ARBA00022692"/>
    </source>
</evidence>
<dbReference type="Pfam" id="PF17047">
    <property type="entry name" value="SMP_LBD"/>
    <property type="match status" value="1"/>
</dbReference>
<keyword evidence="4" id="KW-0479">Metal-binding</keyword>
<accession>A0ABN9PSZ4</accession>
<dbReference type="Gene3D" id="2.60.40.150">
    <property type="entry name" value="C2 domain"/>
    <property type="match status" value="1"/>
</dbReference>
<dbReference type="Proteomes" id="UP001189429">
    <property type="component" value="Unassembled WGS sequence"/>
</dbReference>
<dbReference type="SMART" id="SM00239">
    <property type="entry name" value="C2"/>
    <property type="match status" value="1"/>
</dbReference>
<dbReference type="InterPro" id="IPR039010">
    <property type="entry name" value="Synaptotagmin_SMP"/>
</dbReference>
<keyword evidence="8" id="KW-0445">Lipid transport</keyword>
<dbReference type="PROSITE" id="PS51847">
    <property type="entry name" value="SMP"/>
    <property type="match status" value="1"/>
</dbReference>
<organism evidence="13 14">
    <name type="scientific">Prorocentrum cordatum</name>
    <dbReference type="NCBI Taxonomy" id="2364126"/>
    <lineage>
        <taxon>Eukaryota</taxon>
        <taxon>Sar</taxon>
        <taxon>Alveolata</taxon>
        <taxon>Dinophyceae</taxon>
        <taxon>Prorocentrales</taxon>
        <taxon>Prorocentraceae</taxon>
        <taxon>Prorocentrum</taxon>
    </lineage>
</organism>
<evidence type="ECO:0000256" key="1">
    <source>
        <dbReference type="ARBA" id="ARBA00004370"/>
    </source>
</evidence>
<dbReference type="Pfam" id="PF00168">
    <property type="entry name" value="C2"/>
    <property type="match status" value="1"/>
</dbReference>
<dbReference type="EMBL" id="CAUYUJ010001512">
    <property type="protein sequence ID" value="CAK0796287.1"/>
    <property type="molecule type" value="Genomic_DNA"/>
</dbReference>
<name>A0ABN9PSZ4_9DINO</name>
<keyword evidence="14" id="KW-1185">Reference proteome</keyword>
<feature type="domain" description="SMP-LTD" evidence="12">
    <location>
        <begin position="1"/>
        <end position="161"/>
    </location>
</feature>
<evidence type="ECO:0000256" key="6">
    <source>
        <dbReference type="ARBA" id="ARBA00022837"/>
    </source>
</evidence>
<keyword evidence="10" id="KW-0472">Membrane</keyword>
<reference evidence="13" key="1">
    <citation type="submission" date="2023-10" db="EMBL/GenBank/DDBJ databases">
        <authorList>
            <person name="Chen Y."/>
            <person name="Shah S."/>
            <person name="Dougan E. K."/>
            <person name="Thang M."/>
            <person name="Chan C."/>
        </authorList>
    </citation>
    <scope>NUCLEOTIDE SEQUENCE [LARGE SCALE GENOMIC DNA]</scope>
</reference>
<sequence>MVRDAVEDARPSLPLPMRSLAVVECSFGSAHPQFGPILAGSRSHRHVKEHGHDGLEVQLDIGLKYSTDANIKLQLGVMPFGISHIEVNGVLSLRFTPLLDEMPVFSAMQLFFLTPPQVSIRFSDMLEVANTPFIMQQIRAAIDHAIHDRLVLPNALGINWADPGNDETVTWPTVLPSYVVRVSVHRASDLCSSSTMRTRGPDAYAVVSVGGRRVRTRTVSGKSLTWAESFDFVIYDTRQHFQVEVFDVDFAGKSWPIGKTKESQVEHAAAGSSSGQWWALEGAPAGAAGHRPPRR</sequence>
<evidence type="ECO:0000256" key="2">
    <source>
        <dbReference type="ARBA" id="ARBA00022448"/>
    </source>
</evidence>
<evidence type="ECO:0000256" key="5">
    <source>
        <dbReference type="ARBA" id="ARBA00022737"/>
    </source>
</evidence>